<feature type="domain" description="Tox-REase-5" evidence="2">
    <location>
        <begin position="344"/>
        <end position="430"/>
    </location>
</feature>
<accession>A0A366ERZ2</accession>
<evidence type="ECO:0000313" key="4">
    <source>
        <dbReference type="Proteomes" id="UP000253529"/>
    </source>
</evidence>
<comment type="caution">
    <text evidence="3">The sequence shown here is derived from an EMBL/GenBank/DDBJ whole genome shotgun (WGS) entry which is preliminary data.</text>
</comment>
<dbReference type="RefSeq" id="WP_147262909.1">
    <property type="nucleotide sequence ID" value="NZ_QNRK01000036.1"/>
</dbReference>
<dbReference type="GO" id="GO:0004519">
    <property type="term" value="F:endonuclease activity"/>
    <property type="evidence" value="ECO:0007669"/>
    <property type="project" value="UniProtKB-KW"/>
</dbReference>
<protein>
    <submittedName>
        <fullName evidence="3">Restriction endonuclease fold toxin 5 of polymorphic toxin system</fullName>
    </submittedName>
</protein>
<gene>
    <name evidence="3" type="ORF">DFR50_13648</name>
</gene>
<dbReference type="Pfam" id="PF15648">
    <property type="entry name" value="Tox-REase-5"/>
    <property type="match status" value="1"/>
</dbReference>
<keyword evidence="3" id="KW-0378">Hydrolase</keyword>
<evidence type="ECO:0000256" key="1">
    <source>
        <dbReference type="SAM" id="MobiDB-lite"/>
    </source>
</evidence>
<dbReference type="EMBL" id="QNRK01000036">
    <property type="protein sequence ID" value="RBP05158.1"/>
    <property type="molecule type" value="Genomic_DNA"/>
</dbReference>
<dbReference type="Proteomes" id="UP000253529">
    <property type="component" value="Unassembled WGS sequence"/>
</dbReference>
<feature type="region of interest" description="Disordered" evidence="1">
    <location>
        <begin position="123"/>
        <end position="144"/>
    </location>
</feature>
<feature type="compositionally biased region" description="Basic and acidic residues" evidence="1">
    <location>
        <begin position="319"/>
        <end position="328"/>
    </location>
</feature>
<name>A0A366ERZ2_9HYPH</name>
<dbReference type="InterPro" id="IPR028904">
    <property type="entry name" value="Tox-REase-5_dom"/>
</dbReference>
<dbReference type="AlphaFoldDB" id="A0A366ERZ2"/>
<organism evidence="3 4">
    <name type="scientific">Roseiarcus fermentans</name>
    <dbReference type="NCBI Taxonomy" id="1473586"/>
    <lineage>
        <taxon>Bacteria</taxon>
        <taxon>Pseudomonadati</taxon>
        <taxon>Pseudomonadota</taxon>
        <taxon>Alphaproteobacteria</taxon>
        <taxon>Hyphomicrobiales</taxon>
        <taxon>Roseiarcaceae</taxon>
        <taxon>Roseiarcus</taxon>
    </lineage>
</organism>
<keyword evidence="3" id="KW-0540">Nuclease</keyword>
<dbReference type="OrthoDB" id="8444929at2"/>
<proteinExistence type="predicted"/>
<reference evidence="3 4" key="1">
    <citation type="submission" date="2018-06" db="EMBL/GenBank/DDBJ databases">
        <title>Genomic Encyclopedia of Type Strains, Phase IV (KMG-IV): sequencing the most valuable type-strain genomes for metagenomic binning, comparative biology and taxonomic classification.</title>
        <authorList>
            <person name="Goeker M."/>
        </authorList>
    </citation>
    <scope>NUCLEOTIDE SEQUENCE [LARGE SCALE GENOMIC DNA]</scope>
    <source>
        <strain evidence="3 4">DSM 24875</strain>
    </source>
</reference>
<sequence>MNPVWSIPMFRLAPRRVECDDNGLRVAGTPLLKRGAHGTWAVREEGDVGRELQKLYGFPLDVGCKRGGLAVIARALNSGDLARAQVATLLLKLPDPPATDGAVPDALQKRRLAHELTASGLLKTDDDWDAEHPRTGTPPNPGWFATKPGAVDPPKADVKPVSPSAAAGAAVVLRPLTAAAEATALIAPDIAPAVLEALGTLGAAMAGSALAAFAAFGAIFVPSANRLLETGSVPGRSDISYRWDHDVDSVTFSALVDGEWRPLTSGTLHGNAFLDEKGKAVAVSAPGPDGRQTLVTSVEVLDRAVAELKSGAGSPDAAQSRENHEPRLCPDPTPEPKTTKSENSIRYQEYVSGLPYGLAIDVGGVRFDGCDPTTGDLLEAKADIDHLFDDDGELKVFVNSKKDPIIQMQSQIDVAFATIPPRRVVWHAQTPKGFQGLSVSARRLERGKVFVVYDPNGGP</sequence>
<evidence type="ECO:0000313" key="3">
    <source>
        <dbReference type="EMBL" id="RBP05158.1"/>
    </source>
</evidence>
<keyword evidence="4" id="KW-1185">Reference proteome</keyword>
<feature type="region of interest" description="Disordered" evidence="1">
    <location>
        <begin position="309"/>
        <end position="342"/>
    </location>
</feature>
<keyword evidence="3" id="KW-0255">Endonuclease</keyword>
<evidence type="ECO:0000259" key="2">
    <source>
        <dbReference type="Pfam" id="PF15648"/>
    </source>
</evidence>